<reference evidence="1" key="1">
    <citation type="submission" date="2021-06" db="EMBL/GenBank/DDBJ databases">
        <authorList>
            <person name="Kallberg Y."/>
            <person name="Tangrot J."/>
            <person name="Rosling A."/>
        </authorList>
    </citation>
    <scope>NUCLEOTIDE SEQUENCE</scope>
    <source>
        <strain evidence="1">28 12/20/2015</strain>
    </source>
</reference>
<feature type="non-terminal residue" evidence="1">
    <location>
        <position position="1"/>
    </location>
</feature>
<sequence>DVQLIMLSLNALRQIVTHIRKIEKLPQLGDTLDFNIPPSLQ</sequence>
<comment type="caution">
    <text evidence="1">The sequence shown here is derived from an EMBL/GenBank/DDBJ whole genome shotgun (WGS) entry which is preliminary data.</text>
</comment>
<dbReference type="EMBL" id="CAJVPW010055996">
    <property type="protein sequence ID" value="CAG8774250.1"/>
    <property type="molecule type" value="Genomic_DNA"/>
</dbReference>
<dbReference type="Proteomes" id="UP000789366">
    <property type="component" value="Unassembled WGS sequence"/>
</dbReference>
<evidence type="ECO:0000313" key="2">
    <source>
        <dbReference type="Proteomes" id="UP000789366"/>
    </source>
</evidence>
<proteinExistence type="predicted"/>
<name>A0ACA9R361_9GLOM</name>
<gene>
    <name evidence="1" type="ORF">SPELUC_LOCUS15973</name>
</gene>
<evidence type="ECO:0000313" key="1">
    <source>
        <dbReference type="EMBL" id="CAG8774250.1"/>
    </source>
</evidence>
<accession>A0ACA9R361</accession>
<keyword evidence="2" id="KW-1185">Reference proteome</keyword>
<organism evidence="1 2">
    <name type="scientific">Cetraspora pellucida</name>
    <dbReference type="NCBI Taxonomy" id="1433469"/>
    <lineage>
        <taxon>Eukaryota</taxon>
        <taxon>Fungi</taxon>
        <taxon>Fungi incertae sedis</taxon>
        <taxon>Mucoromycota</taxon>
        <taxon>Glomeromycotina</taxon>
        <taxon>Glomeromycetes</taxon>
        <taxon>Diversisporales</taxon>
        <taxon>Gigasporaceae</taxon>
        <taxon>Cetraspora</taxon>
    </lineage>
</organism>
<protein>
    <submittedName>
        <fullName evidence="1">1173_t:CDS:1</fullName>
    </submittedName>
</protein>
<feature type="non-terminal residue" evidence="1">
    <location>
        <position position="41"/>
    </location>
</feature>